<feature type="compositionally biased region" description="Polar residues" evidence="3">
    <location>
        <begin position="178"/>
        <end position="187"/>
    </location>
</feature>
<dbReference type="AlphaFoldDB" id="A0A5F1YC03"/>
<sequence length="187" mass="21106">MALRFPVSAEKEQKLAERMDFLQIRESDLEESFTRSGGKGGQNVNKVSTAVHIKHKPTGIEVKCSLYRTQGLNRYKARAILCEKVEERNSKTSGIISESDRKLIRNKRKDAKRKKEKYSRKGKGPVPVSSIDEENFLESDFHSAETNQSDVEEAESQKAGFAGEETEKTSRTSEKTSGYDSLDQNLN</sequence>
<dbReference type="Proteomes" id="UP000298277">
    <property type="component" value="Unassembled WGS sequence"/>
</dbReference>
<feature type="domain" description="Prokaryotic-type class I peptide chain release factors" evidence="4">
    <location>
        <begin position="35"/>
        <end position="51"/>
    </location>
</feature>
<evidence type="ECO:0000313" key="5">
    <source>
        <dbReference type="EMBL" id="TGK35191.1"/>
    </source>
</evidence>
<proteinExistence type="inferred from homology"/>
<feature type="region of interest" description="Disordered" evidence="3">
    <location>
        <begin position="89"/>
        <end position="187"/>
    </location>
</feature>
<reference evidence="5" key="1">
    <citation type="journal article" date="2019" name="PLoS Negl. Trop. Dis.">
        <title>Revisiting the worldwide diversity of Leptospira species in the environment.</title>
        <authorList>
            <person name="Vincent A.T."/>
            <person name="Schiettekatte O."/>
            <person name="Bourhy P."/>
            <person name="Veyrier F.J."/>
            <person name="Picardeau M."/>
        </authorList>
    </citation>
    <scope>NUCLEOTIDE SEQUENCE [LARGE SCALE GENOMIC DNA]</scope>
    <source>
        <strain evidence="5">201800299</strain>
    </source>
</reference>
<evidence type="ECO:0000259" key="4">
    <source>
        <dbReference type="PROSITE" id="PS00745"/>
    </source>
</evidence>
<dbReference type="PROSITE" id="PS00745">
    <property type="entry name" value="RF_PROK_I"/>
    <property type="match status" value="1"/>
</dbReference>
<dbReference type="GO" id="GO:0003747">
    <property type="term" value="F:translation release factor activity"/>
    <property type="evidence" value="ECO:0007669"/>
    <property type="project" value="InterPro"/>
</dbReference>
<name>A0A5F1YC03_9LEPT</name>
<gene>
    <name evidence="5" type="ORF">EHQ17_07050</name>
</gene>
<evidence type="ECO:0000256" key="2">
    <source>
        <dbReference type="ARBA" id="ARBA00022946"/>
    </source>
</evidence>
<dbReference type="PANTHER" id="PTHR46203">
    <property type="entry name" value="PROBABLE PEPTIDE CHAIN RELEASE FACTOR C12ORF65"/>
    <property type="match status" value="1"/>
</dbReference>
<dbReference type="SUPFAM" id="SSF75620">
    <property type="entry name" value="Release factor"/>
    <property type="match status" value="1"/>
</dbReference>
<dbReference type="Gene3D" id="3.30.160.20">
    <property type="match status" value="1"/>
</dbReference>
<evidence type="ECO:0000256" key="1">
    <source>
        <dbReference type="ARBA" id="ARBA00010835"/>
    </source>
</evidence>
<dbReference type="PANTHER" id="PTHR46203:SF1">
    <property type="entry name" value="MITOCHONDRIAL TRANSLATION RELEASE FACTOR IN RESCUE"/>
    <property type="match status" value="1"/>
</dbReference>
<dbReference type="Pfam" id="PF00472">
    <property type="entry name" value="RF-1"/>
    <property type="match status" value="1"/>
</dbReference>
<keyword evidence="2" id="KW-0809">Transit peptide</keyword>
<dbReference type="EMBL" id="RQFA01000032">
    <property type="protein sequence ID" value="TGK35191.1"/>
    <property type="molecule type" value="Genomic_DNA"/>
</dbReference>
<feature type="compositionally biased region" description="Basic and acidic residues" evidence="3">
    <location>
        <begin position="165"/>
        <end position="174"/>
    </location>
</feature>
<keyword evidence="6" id="KW-1185">Reference proteome</keyword>
<evidence type="ECO:0000256" key="3">
    <source>
        <dbReference type="SAM" id="MobiDB-lite"/>
    </source>
</evidence>
<feature type="compositionally biased region" description="Basic residues" evidence="3">
    <location>
        <begin position="104"/>
        <end position="123"/>
    </location>
</feature>
<accession>A0A5F1YC03</accession>
<dbReference type="InterPro" id="IPR045853">
    <property type="entry name" value="Pep_chain_release_fac_I_sf"/>
</dbReference>
<protein>
    <submittedName>
        <fullName evidence="5">Peptide chain release factor-like protein</fullName>
    </submittedName>
</protein>
<dbReference type="InterPro" id="IPR052405">
    <property type="entry name" value="Mito_Transl_Release_Factor"/>
</dbReference>
<evidence type="ECO:0000313" key="6">
    <source>
        <dbReference type="Proteomes" id="UP000298277"/>
    </source>
</evidence>
<comment type="caution">
    <text evidence="5">The sequence shown here is derived from an EMBL/GenBank/DDBJ whole genome shotgun (WGS) entry which is preliminary data.</text>
</comment>
<dbReference type="InterPro" id="IPR000352">
    <property type="entry name" value="Pep_chain_release_fac_I"/>
</dbReference>
<organism evidence="5 6">
    <name type="scientific">Leptospira gomenensis</name>
    <dbReference type="NCBI Taxonomy" id="2484974"/>
    <lineage>
        <taxon>Bacteria</taxon>
        <taxon>Pseudomonadati</taxon>
        <taxon>Spirochaetota</taxon>
        <taxon>Spirochaetia</taxon>
        <taxon>Leptospirales</taxon>
        <taxon>Leptospiraceae</taxon>
        <taxon>Leptospira</taxon>
    </lineage>
</organism>
<comment type="similarity">
    <text evidence="1">Belongs to the prokaryotic/mitochondrial release factor family.</text>
</comment>
<dbReference type="OrthoDB" id="9815709at2"/>